<dbReference type="Proteomes" id="UP000092462">
    <property type="component" value="Unassembled WGS sequence"/>
</dbReference>
<accession>A0A1B0DDI8</accession>
<keyword evidence="2" id="KW-1133">Transmembrane helix</keyword>
<evidence type="ECO:0000313" key="4">
    <source>
        <dbReference type="Proteomes" id="UP000092462"/>
    </source>
</evidence>
<sequence length="634" mass="69856">FLSDTYASNLEQYLTQGTHLNGNTLHGSEQEIHLEDFFWTGSGDGPPAYLRKPSSDSGSTHVKHTFIKTSTVLATVYIDGYAEGETDPLCVFDCSNEDPNSISYSPSDRRYWLLTVVAGFFRPWIRLINDLGNSVPLSNQTEFIYTVFVGQKPVLAVTAADDMKLVSQQEMVKEPLATPLIPSILVNGSSGIFQVATENPIMFAIICTSFFLLIILLISLVLMTRAKRKRSAEVRSSTSDSSIYYPKRKSHLDIQDVLNEKSASLFSKRNVKVVDGSKDKDVQEHSDHMYATISKGQSGKKNKYKSKKSRISDNRVGSINDAGVQTSPTSSDRSEATYALPSHNEDFNTHYFSEKYAKSEMYPEHLKSDDFEVASSVFDSPNEAINREILRVLHKGEKSPGSGSIGSYLSMASVKSFPKCSAPEPLSRILEPVTVTHFDLYDAEERMKAGNSNNATLEDIQLIRSHSDGTDPGVTGPIVWEIHRKEVLRKKANTKKDGVAPEDIDPQTQNGQPKVGGVKLENRGKSATISSENELFQHNTSDLMRPVTASIPPSAITEEISPPTPTKKAWSSSTPSPLVRPLSAGPFHRPAAPVVDVTRVLAPQNTEKPTSLSSAPLIEAIQNELKKFNRGDKQ</sequence>
<organism evidence="3 4">
    <name type="scientific">Phlebotomus papatasi</name>
    <name type="common">Sandfly</name>
    <dbReference type="NCBI Taxonomy" id="29031"/>
    <lineage>
        <taxon>Eukaryota</taxon>
        <taxon>Metazoa</taxon>
        <taxon>Ecdysozoa</taxon>
        <taxon>Arthropoda</taxon>
        <taxon>Hexapoda</taxon>
        <taxon>Insecta</taxon>
        <taxon>Pterygota</taxon>
        <taxon>Neoptera</taxon>
        <taxon>Endopterygota</taxon>
        <taxon>Diptera</taxon>
        <taxon>Nematocera</taxon>
        <taxon>Psychodoidea</taxon>
        <taxon>Psychodidae</taxon>
        <taxon>Phlebotomus</taxon>
        <taxon>Phlebotomus</taxon>
    </lineage>
</organism>
<feature type="compositionally biased region" description="Basic and acidic residues" evidence="1">
    <location>
        <begin position="277"/>
        <end position="288"/>
    </location>
</feature>
<dbReference type="EnsemblMetazoa" id="PPAI005959-RA">
    <property type="protein sequence ID" value="PPAI005959-PA"/>
    <property type="gene ID" value="PPAI005959"/>
</dbReference>
<keyword evidence="4" id="KW-1185">Reference proteome</keyword>
<proteinExistence type="predicted"/>
<feature type="compositionally biased region" description="Basic residues" evidence="1">
    <location>
        <begin position="298"/>
        <end position="309"/>
    </location>
</feature>
<reference evidence="3" key="1">
    <citation type="submission" date="2022-08" db="UniProtKB">
        <authorList>
            <consortium name="EnsemblMetazoa"/>
        </authorList>
    </citation>
    <scope>IDENTIFICATION</scope>
    <source>
        <strain evidence="3">Israel</strain>
    </source>
</reference>
<feature type="transmembrane region" description="Helical" evidence="2">
    <location>
        <begin position="201"/>
        <end position="222"/>
    </location>
</feature>
<evidence type="ECO:0000256" key="1">
    <source>
        <dbReference type="SAM" id="MobiDB-lite"/>
    </source>
</evidence>
<keyword evidence="2" id="KW-0472">Membrane</keyword>
<evidence type="ECO:0000256" key="2">
    <source>
        <dbReference type="SAM" id="Phobius"/>
    </source>
</evidence>
<dbReference type="AlphaFoldDB" id="A0A1B0DDI8"/>
<keyword evidence="2" id="KW-0812">Transmembrane</keyword>
<dbReference type="VEuPathDB" id="VectorBase:PPAI005959"/>
<feature type="region of interest" description="Disordered" evidence="1">
    <location>
        <begin position="277"/>
        <end position="336"/>
    </location>
</feature>
<protein>
    <submittedName>
        <fullName evidence="3">Uncharacterized protein</fullName>
    </submittedName>
</protein>
<dbReference type="VEuPathDB" id="VectorBase:PPAPM1_004608"/>
<feature type="region of interest" description="Disordered" evidence="1">
    <location>
        <begin position="556"/>
        <end position="590"/>
    </location>
</feature>
<name>A0A1B0DDI8_PHLPP</name>
<evidence type="ECO:0000313" key="3">
    <source>
        <dbReference type="EnsemblMetazoa" id="PPAI005959-PA"/>
    </source>
</evidence>
<feature type="region of interest" description="Disordered" evidence="1">
    <location>
        <begin position="493"/>
        <end position="519"/>
    </location>
</feature>
<dbReference type="EMBL" id="AJVK01014507">
    <property type="status" value="NOT_ANNOTATED_CDS"/>
    <property type="molecule type" value="Genomic_DNA"/>
</dbReference>